<organism evidence="8">
    <name type="scientific">candidate division TA06 bacterium ADurb.Bin417</name>
    <dbReference type="NCBI Taxonomy" id="1852828"/>
    <lineage>
        <taxon>Bacteria</taxon>
        <taxon>Bacteria division TA06</taxon>
    </lineage>
</organism>
<dbReference type="EMBL" id="MWAK01000095">
    <property type="protein sequence ID" value="OPZ92479.1"/>
    <property type="molecule type" value="Genomic_DNA"/>
</dbReference>
<dbReference type="GO" id="GO:0016149">
    <property type="term" value="F:translation release factor activity, codon specific"/>
    <property type="evidence" value="ECO:0007669"/>
    <property type="project" value="InterPro"/>
</dbReference>
<dbReference type="Gene3D" id="3.30.70.1660">
    <property type="match status" value="1"/>
</dbReference>
<comment type="function">
    <text evidence="1">Peptide chain release factor 1 directs the termination of translation in response to the peptide chain termination codons UAG and UAA.</text>
</comment>
<dbReference type="InterPro" id="IPR000352">
    <property type="entry name" value="Pep_chain_release_fac_I"/>
</dbReference>
<dbReference type="InterPro" id="IPR045853">
    <property type="entry name" value="Pep_chain_release_fac_I_sf"/>
</dbReference>
<dbReference type="AlphaFoldDB" id="A0A1V5MGZ2"/>
<reference evidence="8" key="1">
    <citation type="submission" date="2017-02" db="EMBL/GenBank/DDBJ databases">
        <title>Delving into the versatile metabolic prowess of the omnipresent phylum Bacteroidetes.</title>
        <authorList>
            <person name="Nobu M.K."/>
            <person name="Mei R."/>
            <person name="Narihiro T."/>
            <person name="Kuroda K."/>
            <person name="Liu W.-T."/>
        </authorList>
    </citation>
    <scope>NUCLEOTIDE SEQUENCE</scope>
    <source>
        <strain evidence="8">ADurb.Bin417</strain>
    </source>
</reference>
<keyword evidence="6" id="KW-0175">Coiled coil</keyword>
<sequence length="360" mass="40825">MAARSPELNLTELQARFQDLSLQLSRSESGLSNGERERLLEELRRLNELIPLQQKLERTRKERAGAAELLAGETCSQLAELAREEVDRLDREVESLEKDLVGRLLEDPRDQRNAIVEIRAGTGGEEAALFARDLFRMYSRFAERHGFKLEVFDTSATEKNGLKSVIFMVRGAGAYGRFKYESGVHRVQRVPETEASGRIHTSAATVAVFPEIRIQEVRIENKDLRIDTFCASGHGGQSVNTTYSAVRITHLPTGLVVSCQDERSQLQNKERALKILAARLAEREKRSQEESLSVERRALIKTGDRSEKVRTYNFPQNRLTDHRINFSVHNLKEILDGNLEPVLEALVDYELQLRNKGEGS</sequence>
<dbReference type="SMART" id="SM00937">
    <property type="entry name" value="PCRF"/>
    <property type="match status" value="1"/>
</dbReference>
<dbReference type="PANTHER" id="PTHR43804:SF7">
    <property type="entry name" value="LD18447P"/>
    <property type="match status" value="1"/>
</dbReference>
<dbReference type="Pfam" id="PF00472">
    <property type="entry name" value="RF-1"/>
    <property type="match status" value="1"/>
</dbReference>
<name>A0A1V5MGZ2_UNCT6</name>
<dbReference type="InterPro" id="IPR005139">
    <property type="entry name" value="PCRF"/>
</dbReference>
<evidence type="ECO:0000259" key="7">
    <source>
        <dbReference type="SMART" id="SM00937"/>
    </source>
</evidence>
<evidence type="ECO:0000256" key="1">
    <source>
        <dbReference type="ARBA" id="ARBA00002986"/>
    </source>
</evidence>
<dbReference type="GO" id="GO:0005737">
    <property type="term" value="C:cytoplasm"/>
    <property type="evidence" value="ECO:0007669"/>
    <property type="project" value="UniProtKB-ARBA"/>
</dbReference>
<dbReference type="NCBIfam" id="NF001859">
    <property type="entry name" value="PRK00591.1"/>
    <property type="match status" value="1"/>
</dbReference>
<dbReference type="Gene3D" id="6.10.140.1950">
    <property type="match status" value="1"/>
</dbReference>
<gene>
    <name evidence="8" type="primary">prfA_1</name>
    <name evidence="8" type="ORF">BWY73_00792</name>
</gene>
<accession>A0A1V5MGZ2</accession>
<keyword evidence="3" id="KW-0488">Methylation</keyword>
<dbReference type="InterPro" id="IPR004373">
    <property type="entry name" value="RF-1"/>
</dbReference>
<dbReference type="InterPro" id="IPR050057">
    <property type="entry name" value="Prokaryotic/Mito_RF"/>
</dbReference>
<dbReference type="SUPFAM" id="SSF75620">
    <property type="entry name" value="Release factor"/>
    <property type="match status" value="1"/>
</dbReference>
<dbReference type="Proteomes" id="UP000485484">
    <property type="component" value="Unassembled WGS sequence"/>
</dbReference>
<dbReference type="Pfam" id="PF03462">
    <property type="entry name" value="PCRF"/>
    <property type="match status" value="1"/>
</dbReference>
<evidence type="ECO:0000256" key="5">
    <source>
        <dbReference type="NCBIfam" id="TIGR00019"/>
    </source>
</evidence>
<dbReference type="FunFam" id="3.30.70.1660:FF:000002">
    <property type="entry name" value="Peptide chain release factor 1"/>
    <property type="match status" value="1"/>
</dbReference>
<evidence type="ECO:0000256" key="3">
    <source>
        <dbReference type="ARBA" id="ARBA00022481"/>
    </source>
</evidence>
<evidence type="ECO:0000256" key="2">
    <source>
        <dbReference type="ARBA" id="ARBA00010835"/>
    </source>
</evidence>
<keyword evidence="4" id="KW-0648">Protein biosynthesis</keyword>
<evidence type="ECO:0000313" key="8">
    <source>
        <dbReference type="EMBL" id="OPZ92479.1"/>
    </source>
</evidence>
<evidence type="ECO:0000256" key="6">
    <source>
        <dbReference type="SAM" id="Coils"/>
    </source>
</evidence>
<evidence type="ECO:0000256" key="4">
    <source>
        <dbReference type="ARBA" id="ARBA00022917"/>
    </source>
</evidence>
<protein>
    <recommendedName>
        <fullName evidence="5">Peptide chain release factor 1</fullName>
    </recommendedName>
</protein>
<dbReference type="NCBIfam" id="TIGR00019">
    <property type="entry name" value="prfA"/>
    <property type="match status" value="1"/>
</dbReference>
<comment type="caution">
    <text evidence="8">The sequence shown here is derived from an EMBL/GenBank/DDBJ whole genome shotgun (WGS) entry which is preliminary data.</text>
</comment>
<proteinExistence type="inferred from homology"/>
<dbReference type="PANTHER" id="PTHR43804">
    <property type="entry name" value="LD18447P"/>
    <property type="match status" value="1"/>
</dbReference>
<dbReference type="FunFam" id="3.30.160.20:FF:000004">
    <property type="entry name" value="Peptide chain release factor 1"/>
    <property type="match status" value="1"/>
</dbReference>
<comment type="similarity">
    <text evidence="2">Belongs to the prokaryotic/mitochondrial release factor family.</text>
</comment>
<feature type="coiled-coil region" evidence="6">
    <location>
        <begin position="259"/>
        <end position="286"/>
    </location>
</feature>
<feature type="domain" description="Peptide chain release factor" evidence="7">
    <location>
        <begin position="68"/>
        <end position="181"/>
    </location>
</feature>
<dbReference type="Gene3D" id="3.30.160.20">
    <property type="match status" value="1"/>
</dbReference>